<proteinExistence type="predicted"/>
<feature type="region of interest" description="Disordered" evidence="1">
    <location>
        <begin position="132"/>
        <end position="163"/>
    </location>
</feature>
<dbReference type="InParanoid" id="D8UFN1"/>
<reference evidence="2 3" key="1">
    <citation type="journal article" date="2010" name="Science">
        <title>Genomic analysis of organismal complexity in the multicellular green alga Volvox carteri.</title>
        <authorList>
            <person name="Prochnik S.E."/>
            <person name="Umen J."/>
            <person name="Nedelcu A.M."/>
            <person name="Hallmann A."/>
            <person name="Miller S.M."/>
            <person name="Nishii I."/>
            <person name="Ferris P."/>
            <person name="Kuo A."/>
            <person name="Mitros T."/>
            <person name="Fritz-Laylin L.K."/>
            <person name="Hellsten U."/>
            <person name="Chapman J."/>
            <person name="Simakov O."/>
            <person name="Rensing S.A."/>
            <person name="Terry A."/>
            <person name="Pangilinan J."/>
            <person name="Kapitonov V."/>
            <person name="Jurka J."/>
            <person name="Salamov A."/>
            <person name="Shapiro H."/>
            <person name="Schmutz J."/>
            <person name="Grimwood J."/>
            <person name="Lindquist E."/>
            <person name="Lucas S."/>
            <person name="Grigoriev I.V."/>
            <person name="Schmitt R."/>
            <person name="Kirk D."/>
            <person name="Rokhsar D.S."/>
        </authorList>
    </citation>
    <scope>NUCLEOTIDE SEQUENCE [LARGE SCALE GENOMIC DNA]</scope>
    <source>
        <strain evidence="3">f. Nagariensis / Eve</strain>
    </source>
</reference>
<evidence type="ECO:0000256" key="1">
    <source>
        <dbReference type="SAM" id="MobiDB-lite"/>
    </source>
</evidence>
<feature type="non-terminal residue" evidence="2">
    <location>
        <position position="456"/>
    </location>
</feature>
<feature type="compositionally biased region" description="Low complexity" evidence="1">
    <location>
        <begin position="200"/>
        <end position="217"/>
    </location>
</feature>
<gene>
    <name evidence="2" type="ORF">VOLCADRAFT_98552</name>
</gene>
<dbReference type="GeneID" id="9626883"/>
<dbReference type="AlphaFoldDB" id="D8UFN1"/>
<feature type="region of interest" description="Disordered" evidence="1">
    <location>
        <begin position="246"/>
        <end position="303"/>
    </location>
</feature>
<protein>
    <submittedName>
        <fullName evidence="2">Uncharacterized protein</fullName>
    </submittedName>
</protein>
<feature type="region of interest" description="Disordered" evidence="1">
    <location>
        <begin position="200"/>
        <end position="219"/>
    </location>
</feature>
<dbReference type="OrthoDB" id="10687334at2759"/>
<organism evidence="3">
    <name type="scientific">Volvox carteri f. nagariensis</name>
    <dbReference type="NCBI Taxonomy" id="3068"/>
    <lineage>
        <taxon>Eukaryota</taxon>
        <taxon>Viridiplantae</taxon>
        <taxon>Chlorophyta</taxon>
        <taxon>core chlorophytes</taxon>
        <taxon>Chlorophyceae</taxon>
        <taxon>CS clade</taxon>
        <taxon>Chlamydomonadales</taxon>
        <taxon>Volvocaceae</taxon>
        <taxon>Volvox</taxon>
    </lineage>
</organism>
<feature type="compositionally biased region" description="Gly residues" evidence="1">
    <location>
        <begin position="252"/>
        <end position="272"/>
    </location>
</feature>
<sequence>MKKCLLQIPDLDRGFSNLLKKTYKELYDSLKELTSKGSTKPGPPGTSSAAPPAASGRGPETPPGLNQSQQPRTGTTPPPPDVRSHVALAEAALVGSSAQTAAGLAAGNSASSQPTSARDLSALARLVHAKRLHQQADGAAASRENDHPAPRRPARVPTPASSASGAARLAALYDGLPPARVATGSCQGTQAAMDEAGQVPAVQQPAAPGTAAPTGPGSQQAVAVLDNADTITADVPAIRDHASLEGDIIPSRGGGPAHEGGTGCSSVGGQGGLSQCREQPPGNSGGGSRRSSQQLLEQARASGSGLARSLLLHTAQPTSATASEGPDPPGRMMGLAGKVPASERERRHTVLIQAQLVAAGLGPGHRLWWGSVPNGHGSPAVLPLNLQPAKGSTLEMCGGPLRPSVMASRVAAEVATDAALIGRYFGSKSAASVLSRATASAGAVASQTRGTASNAE</sequence>
<feature type="region of interest" description="Disordered" evidence="1">
    <location>
        <begin position="316"/>
        <end position="335"/>
    </location>
</feature>
<name>D8UFN1_VOLCA</name>
<accession>D8UFN1</accession>
<dbReference type="EMBL" id="GL378394">
    <property type="protein sequence ID" value="EFJ41487.1"/>
    <property type="molecule type" value="Genomic_DNA"/>
</dbReference>
<evidence type="ECO:0000313" key="2">
    <source>
        <dbReference type="EMBL" id="EFJ41487.1"/>
    </source>
</evidence>
<keyword evidence="3" id="KW-1185">Reference proteome</keyword>
<dbReference type="RefSeq" id="XP_002957432.1">
    <property type="nucleotide sequence ID" value="XM_002957386.1"/>
</dbReference>
<dbReference type="KEGG" id="vcn:VOLCADRAFT_98552"/>
<feature type="region of interest" description="Disordered" evidence="1">
    <location>
        <begin position="34"/>
        <end position="89"/>
    </location>
</feature>
<dbReference type="Proteomes" id="UP000001058">
    <property type="component" value="Unassembled WGS sequence"/>
</dbReference>
<evidence type="ECO:0000313" key="3">
    <source>
        <dbReference type="Proteomes" id="UP000001058"/>
    </source>
</evidence>
<feature type="compositionally biased region" description="Low complexity" evidence="1">
    <location>
        <begin position="45"/>
        <end position="59"/>
    </location>
</feature>